<evidence type="ECO:0000313" key="2">
    <source>
        <dbReference type="EMBL" id="GGX81545.1"/>
    </source>
</evidence>
<accession>A0ABQ2YE87</accession>
<feature type="compositionally biased region" description="Polar residues" evidence="1">
    <location>
        <begin position="58"/>
        <end position="73"/>
    </location>
</feature>
<comment type="caution">
    <text evidence="2">The sequence shown here is derived from an EMBL/GenBank/DDBJ whole genome shotgun (WGS) entry which is preliminary data.</text>
</comment>
<evidence type="ECO:0000256" key="1">
    <source>
        <dbReference type="SAM" id="MobiDB-lite"/>
    </source>
</evidence>
<dbReference type="Proteomes" id="UP000653056">
    <property type="component" value="Unassembled WGS sequence"/>
</dbReference>
<reference evidence="3" key="1">
    <citation type="journal article" date="2019" name="Int. J. Syst. Evol. Microbiol.">
        <title>The Global Catalogue of Microorganisms (GCM) 10K type strain sequencing project: providing services to taxonomists for standard genome sequencing and annotation.</title>
        <authorList>
            <consortium name="The Broad Institute Genomics Platform"/>
            <consortium name="The Broad Institute Genome Sequencing Center for Infectious Disease"/>
            <person name="Wu L."/>
            <person name="Ma J."/>
        </authorList>
    </citation>
    <scope>NUCLEOTIDE SEQUENCE [LARGE SCALE GENOMIC DNA]</scope>
    <source>
        <strain evidence="3">KCTC 22228</strain>
    </source>
</reference>
<feature type="region of interest" description="Disordered" evidence="1">
    <location>
        <begin position="52"/>
        <end position="81"/>
    </location>
</feature>
<gene>
    <name evidence="2" type="ORF">GCM10007160_06080</name>
</gene>
<protein>
    <recommendedName>
        <fullName evidence="4">Secreted protein</fullName>
    </recommendedName>
</protein>
<sequence length="93" mass="10387">MLVGCLLPAGLVAGDAARHAERIVQICLLAPEAIRAESRRVARRYRWQPRARIPQPRLRQSQAHRNAPPSRSSAAHDVLTRRGPPVYPAIIRV</sequence>
<name>A0ABQ2YE87_9GAMM</name>
<evidence type="ECO:0008006" key="4">
    <source>
        <dbReference type="Google" id="ProtNLM"/>
    </source>
</evidence>
<evidence type="ECO:0000313" key="3">
    <source>
        <dbReference type="Proteomes" id="UP000653056"/>
    </source>
</evidence>
<dbReference type="EMBL" id="BMXS01000002">
    <property type="protein sequence ID" value="GGX81545.1"/>
    <property type="molecule type" value="Genomic_DNA"/>
</dbReference>
<proteinExistence type="predicted"/>
<keyword evidence="3" id="KW-1185">Reference proteome</keyword>
<organism evidence="2 3">
    <name type="scientific">Litchfieldella qijiaojingensis</name>
    <dbReference type="NCBI Taxonomy" id="980347"/>
    <lineage>
        <taxon>Bacteria</taxon>
        <taxon>Pseudomonadati</taxon>
        <taxon>Pseudomonadota</taxon>
        <taxon>Gammaproteobacteria</taxon>
        <taxon>Oceanospirillales</taxon>
        <taxon>Halomonadaceae</taxon>
        <taxon>Litchfieldella</taxon>
    </lineage>
</organism>